<evidence type="ECO:0000256" key="4">
    <source>
        <dbReference type="ARBA" id="ARBA00023136"/>
    </source>
</evidence>
<dbReference type="GO" id="GO:0022857">
    <property type="term" value="F:transmembrane transporter activity"/>
    <property type="evidence" value="ECO:0007669"/>
    <property type="project" value="InterPro"/>
</dbReference>
<dbReference type="InterPro" id="IPR036259">
    <property type="entry name" value="MFS_trans_sf"/>
</dbReference>
<dbReference type="PROSITE" id="PS50850">
    <property type="entry name" value="MFS"/>
    <property type="match status" value="1"/>
</dbReference>
<feature type="transmembrane region" description="Helical" evidence="6">
    <location>
        <begin position="409"/>
        <end position="427"/>
    </location>
</feature>
<feature type="domain" description="Major facilitator superfamily (MFS) profile" evidence="7">
    <location>
        <begin position="80"/>
        <end position="567"/>
    </location>
</feature>
<feature type="transmembrane region" description="Helical" evidence="6">
    <location>
        <begin position="201"/>
        <end position="221"/>
    </location>
</feature>
<feature type="transmembrane region" description="Helical" evidence="6">
    <location>
        <begin position="345"/>
        <end position="363"/>
    </location>
</feature>
<dbReference type="Gene3D" id="1.20.1720.10">
    <property type="entry name" value="Multidrug resistance protein D"/>
    <property type="match status" value="1"/>
</dbReference>
<gene>
    <name evidence="8" type="ORF">BP6252_07509</name>
</gene>
<feature type="transmembrane region" description="Helical" evidence="6">
    <location>
        <begin position="144"/>
        <end position="163"/>
    </location>
</feature>
<dbReference type="InterPro" id="IPR011701">
    <property type="entry name" value="MFS"/>
</dbReference>
<evidence type="ECO:0000256" key="5">
    <source>
        <dbReference type="SAM" id="MobiDB-lite"/>
    </source>
</evidence>
<reference evidence="8 9" key="1">
    <citation type="journal article" date="2018" name="IMA Fungus">
        <title>IMA Genome-F 9: Draft genome sequence of Annulohypoxylon stygium, Aspergillus mulundensis, Berkeleyomyces basicola (syn. Thielaviopsis basicola), Ceratocystis smalleyi, two Cercospora beticola strains, Coleophoma cylindrospora, Fusarium fracticaudum, Phialophora cf. hyalina, and Morchella septimelata.</title>
        <authorList>
            <person name="Wingfield B.D."/>
            <person name="Bills G.F."/>
            <person name="Dong Y."/>
            <person name="Huang W."/>
            <person name="Nel W.J."/>
            <person name="Swalarsk-Parry B.S."/>
            <person name="Vaghefi N."/>
            <person name="Wilken P.M."/>
            <person name="An Z."/>
            <person name="de Beer Z.W."/>
            <person name="De Vos L."/>
            <person name="Chen L."/>
            <person name="Duong T.A."/>
            <person name="Gao Y."/>
            <person name="Hammerbacher A."/>
            <person name="Kikkert J.R."/>
            <person name="Li Y."/>
            <person name="Li H."/>
            <person name="Li K."/>
            <person name="Li Q."/>
            <person name="Liu X."/>
            <person name="Ma X."/>
            <person name="Naidoo K."/>
            <person name="Pethybridge S.J."/>
            <person name="Sun J."/>
            <person name="Steenkamp E.T."/>
            <person name="van der Nest M.A."/>
            <person name="van Wyk S."/>
            <person name="Wingfield M.J."/>
            <person name="Xiong C."/>
            <person name="Yue Q."/>
            <person name="Zhang X."/>
        </authorList>
    </citation>
    <scope>NUCLEOTIDE SEQUENCE [LARGE SCALE GENOMIC DNA]</scope>
    <source>
        <strain evidence="8 9">BP6252</strain>
    </source>
</reference>
<proteinExistence type="predicted"/>
<feature type="transmembrane region" description="Helical" evidence="6">
    <location>
        <begin position="439"/>
        <end position="461"/>
    </location>
</feature>
<dbReference type="CDD" id="cd17502">
    <property type="entry name" value="MFS_Azr1_MDR_like"/>
    <property type="match status" value="1"/>
</dbReference>
<evidence type="ECO:0000256" key="1">
    <source>
        <dbReference type="ARBA" id="ARBA00004141"/>
    </source>
</evidence>
<dbReference type="FunFam" id="1.20.1250.20:FF:000196">
    <property type="entry name" value="MFS toxin efflux pump (AflT)"/>
    <property type="match status" value="1"/>
</dbReference>
<dbReference type="FunFam" id="1.20.1720.10:FF:000012">
    <property type="entry name" value="MFS toxin efflux pump (AflT)"/>
    <property type="match status" value="1"/>
</dbReference>
<protein>
    <submittedName>
        <fullName evidence="8">Putative HC-toxin efflux carrier</fullName>
    </submittedName>
</protein>
<dbReference type="Pfam" id="PF07690">
    <property type="entry name" value="MFS_1"/>
    <property type="match status" value="1"/>
</dbReference>
<keyword evidence="3 6" id="KW-1133">Transmembrane helix</keyword>
<organism evidence="8 9">
    <name type="scientific">Coleophoma cylindrospora</name>
    <dbReference type="NCBI Taxonomy" id="1849047"/>
    <lineage>
        <taxon>Eukaryota</taxon>
        <taxon>Fungi</taxon>
        <taxon>Dikarya</taxon>
        <taxon>Ascomycota</taxon>
        <taxon>Pezizomycotina</taxon>
        <taxon>Leotiomycetes</taxon>
        <taxon>Helotiales</taxon>
        <taxon>Dermateaceae</taxon>
        <taxon>Coleophoma</taxon>
    </lineage>
</organism>
<dbReference type="SUPFAM" id="SSF103473">
    <property type="entry name" value="MFS general substrate transporter"/>
    <property type="match status" value="1"/>
</dbReference>
<comment type="subcellular location">
    <subcellularLocation>
        <location evidence="1">Membrane</location>
        <topology evidence="1">Multi-pass membrane protein</topology>
    </subcellularLocation>
</comment>
<evidence type="ECO:0000259" key="7">
    <source>
        <dbReference type="PROSITE" id="PS50850"/>
    </source>
</evidence>
<keyword evidence="9" id="KW-1185">Reference proteome</keyword>
<evidence type="ECO:0000313" key="9">
    <source>
        <dbReference type="Proteomes" id="UP000256645"/>
    </source>
</evidence>
<accession>A0A3D8RAE7</accession>
<dbReference type="Proteomes" id="UP000256645">
    <property type="component" value="Unassembled WGS sequence"/>
</dbReference>
<feature type="transmembrane region" description="Helical" evidence="6">
    <location>
        <begin position="114"/>
        <end position="132"/>
    </location>
</feature>
<keyword evidence="2 6" id="KW-0812">Transmembrane</keyword>
<feature type="compositionally biased region" description="Polar residues" evidence="5">
    <location>
        <begin position="40"/>
        <end position="57"/>
    </location>
</feature>
<dbReference type="InterPro" id="IPR020846">
    <property type="entry name" value="MFS_dom"/>
</dbReference>
<evidence type="ECO:0000256" key="2">
    <source>
        <dbReference type="ARBA" id="ARBA00022692"/>
    </source>
</evidence>
<evidence type="ECO:0000313" key="8">
    <source>
        <dbReference type="EMBL" id="RDW70946.1"/>
    </source>
</evidence>
<feature type="transmembrane region" description="Helical" evidence="6">
    <location>
        <begin position="175"/>
        <end position="195"/>
    </location>
</feature>
<dbReference type="Gene3D" id="1.20.1250.20">
    <property type="entry name" value="MFS general substrate transporter like domains"/>
    <property type="match status" value="1"/>
</dbReference>
<name>A0A3D8RAE7_9HELO</name>
<evidence type="ECO:0000256" key="3">
    <source>
        <dbReference type="ARBA" id="ARBA00022989"/>
    </source>
</evidence>
<dbReference type="GO" id="GO:0005886">
    <property type="term" value="C:plasma membrane"/>
    <property type="evidence" value="ECO:0007669"/>
    <property type="project" value="TreeGrafter"/>
</dbReference>
<dbReference type="PRINTS" id="PR01036">
    <property type="entry name" value="TCRTETB"/>
</dbReference>
<feature type="transmembrane region" description="Helical" evidence="6">
    <location>
        <begin position="233"/>
        <end position="254"/>
    </location>
</feature>
<dbReference type="EMBL" id="PDLM01000008">
    <property type="protein sequence ID" value="RDW70946.1"/>
    <property type="molecule type" value="Genomic_DNA"/>
</dbReference>
<evidence type="ECO:0000256" key="6">
    <source>
        <dbReference type="SAM" id="Phobius"/>
    </source>
</evidence>
<comment type="caution">
    <text evidence="8">The sequence shown here is derived from an EMBL/GenBank/DDBJ whole genome shotgun (WGS) entry which is preliminary data.</text>
</comment>
<feature type="region of interest" description="Disordered" evidence="5">
    <location>
        <begin position="1"/>
        <end position="62"/>
    </location>
</feature>
<feature type="transmembrane region" description="Helical" evidence="6">
    <location>
        <begin position="79"/>
        <end position="102"/>
    </location>
</feature>
<feature type="transmembrane region" description="Helical" evidence="6">
    <location>
        <begin position="467"/>
        <end position="489"/>
    </location>
</feature>
<feature type="transmembrane region" description="Helical" evidence="6">
    <location>
        <begin position="305"/>
        <end position="325"/>
    </location>
</feature>
<keyword evidence="4 6" id="KW-0472">Membrane</keyword>
<dbReference type="PANTHER" id="PTHR23501">
    <property type="entry name" value="MAJOR FACILITATOR SUPERFAMILY"/>
    <property type="match status" value="1"/>
</dbReference>
<dbReference type="PANTHER" id="PTHR23501:SF199">
    <property type="entry name" value="MFS EFFLUX TRANSPORTER INPD-RELATED"/>
    <property type="match status" value="1"/>
</dbReference>
<dbReference type="AlphaFoldDB" id="A0A3D8RAE7"/>
<sequence>MASSNSHNIPEFQEQDGIITTKLELHTPKHAPPMDETGGNDANDNDQTMKSNPNSEKIATEDGVQEQNQVYLTGWKMGVAVLGLSTSVFLMALDSSILATAIPKMTTALKSLNAVGWYGSAYLLTTAAFQVTYGKFYSYFPIKWVYLTAFGIFEIGSLICATAPNSTAFIIGRAIAGLGSAGLFSGAMIIISNISPLEKRPMYTGIISAMYGIASVAGPLMGGALTDRVSWRWCFYINLPCAVIPIVAILFLPISTKAILRRGGFFQTLKDFDVPGSLTFIPAIVCLLIALQWGGTQYEWSSWRVILLLVIFAVLFVAFVVIQIWQGDKAMLPPRIICKRSMLPAILFAFCNCAGYFILIYYIPIWFQAIKGTSAIGSGIRNLPMLLSMSISSIATGLLVTYFGYYGPFMIGSSIVTSIGAGLVSTWKPNTGSPSWIAFQIIFGAGMGLGLEQSLIAVQAIVDPADIPAGTALMVFTQSFGGTVFISAAQNLFEKHLISALSENVPSLDPQVVLNLGATGIRGAVTNGDLLGVIESYNDAIRHAFYIATGVAAASILGSITIEWKNLHANSKKDTPQS</sequence>
<dbReference type="OrthoDB" id="10021397at2759"/>
<feature type="transmembrane region" description="Helical" evidence="6">
    <location>
        <begin position="274"/>
        <end position="293"/>
    </location>
</feature>